<dbReference type="OrthoDB" id="2356263at2"/>
<comment type="caution">
    <text evidence="4">The sequence shown here is derived from an EMBL/GenBank/DDBJ whole genome shotgun (WGS) entry which is preliminary data.</text>
</comment>
<sequence>MQPAKLAKTTKPRVRDAKATRERILSMAYKEFAVRGYDGARIDAIVARCKISKNLLYHYFSGKEALFIEVMERAYGAMRERQNELALPGEDPIADMRTLVIQTVQHFIDQPEFIQLLSTENLYKAKHIKKSQKITAMFNPLKSALDNILEKGKHKGVFRQDVDWIDLYISISGLGAYCISNRHTLSYVLGTDLGTPERTASRLKHIPDMVLSYLCDLGTRTANGAAAKPS</sequence>
<dbReference type="InterPro" id="IPR041474">
    <property type="entry name" value="NicS_C"/>
</dbReference>
<gene>
    <name evidence="4" type="ORF">EDC26_102449</name>
</gene>
<keyword evidence="5" id="KW-1185">Reference proteome</keyword>
<dbReference type="InterPro" id="IPR050109">
    <property type="entry name" value="HTH-type_TetR-like_transc_reg"/>
</dbReference>
<dbReference type="InterPro" id="IPR009057">
    <property type="entry name" value="Homeodomain-like_sf"/>
</dbReference>
<evidence type="ECO:0000256" key="2">
    <source>
        <dbReference type="PROSITE-ProRule" id="PRU00335"/>
    </source>
</evidence>
<dbReference type="Proteomes" id="UP000295525">
    <property type="component" value="Unassembled WGS sequence"/>
</dbReference>
<dbReference type="AlphaFoldDB" id="A0A4R3MEA0"/>
<dbReference type="PRINTS" id="PR00455">
    <property type="entry name" value="HTHTETR"/>
</dbReference>
<dbReference type="Gene3D" id="1.10.357.10">
    <property type="entry name" value="Tetracycline Repressor, domain 2"/>
    <property type="match status" value="1"/>
</dbReference>
<protein>
    <submittedName>
        <fullName evidence="4">TetR family transcriptional regulator</fullName>
    </submittedName>
</protein>
<organism evidence="4 5">
    <name type="scientific">Paralcaligenes ureilyticus</name>
    <dbReference type="NCBI Taxonomy" id="627131"/>
    <lineage>
        <taxon>Bacteria</taxon>
        <taxon>Pseudomonadati</taxon>
        <taxon>Pseudomonadota</taxon>
        <taxon>Betaproteobacteria</taxon>
        <taxon>Burkholderiales</taxon>
        <taxon>Alcaligenaceae</taxon>
        <taxon>Paralcaligenes</taxon>
    </lineage>
</organism>
<evidence type="ECO:0000259" key="3">
    <source>
        <dbReference type="PROSITE" id="PS50977"/>
    </source>
</evidence>
<evidence type="ECO:0000256" key="1">
    <source>
        <dbReference type="ARBA" id="ARBA00023125"/>
    </source>
</evidence>
<dbReference type="Pfam" id="PF00440">
    <property type="entry name" value="TetR_N"/>
    <property type="match status" value="1"/>
</dbReference>
<dbReference type="PANTHER" id="PTHR30328">
    <property type="entry name" value="TRANSCRIPTIONAL REPRESSOR"/>
    <property type="match status" value="1"/>
</dbReference>
<feature type="domain" description="HTH tetR-type" evidence="3">
    <location>
        <begin position="18"/>
        <end position="78"/>
    </location>
</feature>
<dbReference type="PANTHER" id="PTHR30328:SF54">
    <property type="entry name" value="HTH-TYPE TRANSCRIPTIONAL REPRESSOR SCO4008"/>
    <property type="match status" value="1"/>
</dbReference>
<dbReference type="Pfam" id="PF17938">
    <property type="entry name" value="TetR_C_29"/>
    <property type="match status" value="1"/>
</dbReference>
<dbReference type="GO" id="GO:0003677">
    <property type="term" value="F:DNA binding"/>
    <property type="evidence" value="ECO:0007669"/>
    <property type="project" value="UniProtKB-UniRule"/>
</dbReference>
<dbReference type="SUPFAM" id="SSF46689">
    <property type="entry name" value="Homeodomain-like"/>
    <property type="match status" value="1"/>
</dbReference>
<evidence type="ECO:0000313" key="5">
    <source>
        <dbReference type="Proteomes" id="UP000295525"/>
    </source>
</evidence>
<feature type="DNA-binding region" description="H-T-H motif" evidence="2">
    <location>
        <begin position="41"/>
        <end position="60"/>
    </location>
</feature>
<evidence type="ECO:0000313" key="4">
    <source>
        <dbReference type="EMBL" id="TCT10487.1"/>
    </source>
</evidence>
<dbReference type="InterPro" id="IPR036271">
    <property type="entry name" value="Tet_transcr_reg_TetR-rel_C_sf"/>
</dbReference>
<dbReference type="SUPFAM" id="SSF48498">
    <property type="entry name" value="Tetracyclin repressor-like, C-terminal domain"/>
    <property type="match status" value="1"/>
</dbReference>
<dbReference type="EMBL" id="SMAJ01000002">
    <property type="protein sequence ID" value="TCT10487.1"/>
    <property type="molecule type" value="Genomic_DNA"/>
</dbReference>
<proteinExistence type="predicted"/>
<reference evidence="4 5" key="1">
    <citation type="submission" date="2019-03" db="EMBL/GenBank/DDBJ databases">
        <title>Genomic Encyclopedia of Type Strains, Phase IV (KMG-IV): sequencing the most valuable type-strain genomes for metagenomic binning, comparative biology and taxonomic classification.</title>
        <authorList>
            <person name="Goeker M."/>
        </authorList>
    </citation>
    <scope>NUCLEOTIDE SEQUENCE [LARGE SCALE GENOMIC DNA]</scope>
    <source>
        <strain evidence="4 5">DSM 24591</strain>
    </source>
</reference>
<dbReference type="PROSITE" id="PS50977">
    <property type="entry name" value="HTH_TETR_2"/>
    <property type="match status" value="1"/>
</dbReference>
<accession>A0A4R3MEA0</accession>
<name>A0A4R3MEA0_9BURK</name>
<keyword evidence="1 2" id="KW-0238">DNA-binding</keyword>
<dbReference type="InterPro" id="IPR001647">
    <property type="entry name" value="HTH_TetR"/>
</dbReference>